<feature type="domain" description="Endonuclease/exonuclease/phosphatase" evidence="1">
    <location>
        <begin position="130"/>
        <end position="363"/>
    </location>
</feature>
<evidence type="ECO:0000259" key="1">
    <source>
        <dbReference type="Pfam" id="PF03372"/>
    </source>
</evidence>
<comment type="caution">
    <text evidence="2">The sequence shown here is derived from an EMBL/GenBank/DDBJ whole genome shotgun (WGS) entry which is preliminary data.</text>
</comment>
<keyword evidence="2" id="KW-0378">Hydrolase</keyword>
<name>A0A101SNR7_9ACTN</name>
<dbReference type="Gene3D" id="3.60.10.10">
    <property type="entry name" value="Endonuclease/exonuclease/phosphatase"/>
    <property type="match status" value="1"/>
</dbReference>
<accession>A0A101SNR7</accession>
<dbReference type="PANTHER" id="PTHR42834:SF1">
    <property type="entry name" value="ENDONUCLEASE_EXONUCLEASE_PHOSPHATASE FAMILY PROTEIN (AFU_ORTHOLOGUE AFUA_3G09210)"/>
    <property type="match status" value="1"/>
</dbReference>
<dbReference type="PANTHER" id="PTHR42834">
    <property type="entry name" value="ENDONUCLEASE/EXONUCLEASE/PHOSPHATASE FAMILY PROTEIN (AFU_ORTHOLOGUE AFUA_3G09210)"/>
    <property type="match status" value="1"/>
</dbReference>
<dbReference type="Proteomes" id="UP000052982">
    <property type="component" value="Unassembled WGS sequence"/>
</dbReference>
<dbReference type="OrthoDB" id="1398885at2"/>
<dbReference type="EMBL" id="LMWW01000060">
    <property type="protein sequence ID" value="KUN77510.1"/>
    <property type="molecule type" value="Genomic_DNA"/>
</dbReference>
<reference evidence="2 3" key="1">
    <citation type="submission" date="2015-10" db="EMBL/GenBank/DDBJ databases">
        <title>Draft genome sequence of Streptomyces griseoruber DSM 40281, type strain for the species Streptomyces griseoruber.</title>
        <authorList>
            <person name="Ruckert C."/>
            <person name="Winkler A."/>
            <person name="Kalinowski J."/>
            <person name="Kampfer P."/>
            <person name="Glaeser S."/>
        </authorList>
    </citation>
    <scope>NUCLEOTIDE SEQUENCE [LARGE SCALE GENOMIC DNA]</scope>
    <source>
        <strain evidence="2 3">DSM 40281</strain>
    </source>
</reference>
<dbReference type="GO" id="GO:0016787">
    <property type="term" value="F:hydrolase activity"/>
    <property type="evidence" value="ECO:0007669"/>
    <property type="project" value="UniProtKB-KW"/>
</dbReference>
<dbReference type="STRING" id="1943.AQJ64_33845"/>
<evidence type="ECO:0000313" key="3">
    <source>
        <dbReference type="Proteomes" id="UP000052982"/>
    </source>
</evidence>
<protein>
    <submittedName>
        <fullName evidence="2">Hydrolase</fullName>
    </submittedName>
</protein>
<sequence>MTIRIGTYNAENLFRRPKVFDIPDAAERQRVLDDFNELVGLLDKAVYSDDDRTRIGQIIKEHRAYDQDPAHPRPPFVVQQTRGGTASLFQQSGPEGDPEITVTAKGRAKWTGWAEMVRSELDWDVVRNTGRVVAEVNADILLTVEVEDRLTLDRFNRQVLGGALGKQPYPYSMLIDGNDPRGIDVGILSRHPITSIRSHIFDLRPGGEPVFSRDCVELELAVNGTPLWILGNHFKSKRGGGSAGAALRLAQGERVAQIYADALQRSPRVLIAGDLNDSPDSPAVRKLLATGAQDVMSHASYTGDPGTFGTGHSLDQKIDYLLCSPELFGKVQHVDVERRGVWAPKSFKSFDTVTSKADEASDHAALYMDVDL</sequence>
<evidence type="ECO:0000313" key="2">
    <source>
        <dbReference type="EMBL" id="KUN77510.1"/>
    </source>
</evidence>
<dbReference type="Pfam" id="PF03372">
    <property type="entry name" value="Exo_endo_phos"/>
    <property type="match status" value="1"/>
</dbReference>
<dbReference type="SUPFAM" id="SSF56219">
    <property type="entry name" value="DNase I-like"/>
    <property type="match status" value="1"/>
</dbReference>
<organism evidence="2 3">
    <name type="scientific">Streptomyces griseoruber</name>
    <dbReference type="NCBI Taxonomy" id="1943"/>
    <lineage>
        <taxon>Bacteria</taxon>
        <taxon>Bacillati</taxon>
        <taxon>Actinomycetota</taxon>
        <taxon>Actinomycetes</taxon>
        <taxon>Kitasatosporales</taxon>
        <taxon>Streptomycetaceae</taxon>
        <taxon>Streptomyces</taxon>
    </lineage>
</organism>
<dbReference type="AlphaFoldDB" id="A0A101SNR7"/>
<dbReference type="InterPro" id="IPR036691">
    <property type="entry name" value="Endo/exonu/phosph_ase_sf"/>
</dbReference>
<proteinExistence type="predicted"/>
<keyword evidence="3" id="KW-1185">Reference proteome</keyword>
<gene>
    <name evidence="2" type="ORF">AQJ64_33845</name>
</gene>
<dbReference type="RefSeq" id="WP_055631393.1">
    <property type="nucleotide sequence ID" value="NZ_JBIRRP010000006.1"/>
</dbReference>
<dbReference type="InterPro" id="IPR005135">
    <property type="entry name" value="Endo/exonuclease/phosphatase"/>
</dbReference>